<evidence type="ECO:0000313" key="2">
    <source>
        <dbReference type="Proteomes" id="UP000663828"/>
    </source>
</evidence>
<dbReference type="EMBL" id="CAJNOR010001992">
    <property type="protein sequence ID" value="CAF1231640.1"/>
    <property type="molecule type" value="Genomic_DNA"/>
</dbReference>
<proteinExistence type="predicted"/>
<dbReference type="AlphaFoldDB" id="A0A814YMF9"/>
<accession>A0A814YMF9</accession>
<organism evidence="1 2">
    <name type="scientific">Adineta ricciae</name>
    <name type="common">Rotifer</name>
    <dbReference type="NCBI Taxonomy" id="249248"/>
    <lineage>
        <taxon>Eukaryota</taxon>
        <taxon>Metazoa</taxon>
        <taxon>Spiralia</taxon>
        <taxon>Gnathifera</taxon>
        <taxon>Rotifera</taxon>
        <taxon>Eurotatoria</taxon>
        <taxon>Bdelloidea</taxon>
        <taxon>Adinetida</taxon>
        <taxon>Adinetidae</taxon>
        <taxon>Adineta</taxon>
    </lineage>
</organism>
<protein>
    <submittedName>
        <fullName evidence="1">Uncharacterized protein</fullName>
    </submittedName>
</protein>
<gene>
    <name evidence="1" type="ORF">XAT740_LOCUS25257</name>
</gene>
<dbReference type="PRINTS" id="PR01217">
    <property type="entry name" value="PRICHEXTENSN"/>
</dbReference>
<sequence length="285" mass="31418">MSCSSTGGHLIGGSIPFIQRPPSPPILTIPNTGYIPNYSFNNSLPPQVIYKPNNQEITYKQNVYVRWLKPPTPPPLAPIIVREIQSPPEIPPPIIYRHVPPPQPTPPPIIVREPPPPCPPPCPPVVVEKRLPPPCLPPQVIVQQCPPPPPKPQTIIYEKCLPPPAQPNQVIIKQETCQPAPCRRLVREVIRQVPQQCAPAQPALVCTQQKQQQIIQKPPQITQQLTPVYATRRHIIQPRGIRVIRQVVGPAQSSSIGIQQQQQCVRNPSAIGASILQGLPAGLLQ</sequence>
<dbReference type="Proteomes" id="UP000663828">
    <property type="component" value="Unassembled WGS sequence"/>
</dbReference>
<name>A0A814YMF9_ADIRI</name>
<keyword evidence="2" id="KW-1185">Reference proteome</keyword>
<evidence type="ECO:0000313" key="1">
    <source>
        <dbReference type="EMBL" id="CAF1231640.1"/>
    </source>
</evidence>
<comment type="caution">
    <text evidence="1">The sequence shown here is derived from an EMBL/GenBank/DDBJ whole genome shotgun (WGS) entry which is preliminary data.</text>
</comment>
<reference evidence="1" key="1">
    <citation type="submission" date="2021-02" db="EMBL/GenBank/DDBJ databases">
        <authorList>
            <person name="Nowell W R."/>
        </authorList>
    </citation>
    <scope>NUCLEOTIDE SEQUENCE</scope>
</reference>